<keyword evidence="1" id="KW-0677">Repeat</keyword>
<dbReference type="InterPro" id="IPR056884">
    <property type="entry name" value="NPHP3-like_N"/>
</dbReference>
<dbReference type="InterPro" id="IPR027417">
    <property type="entry name" value="P-loop_NTPase"/>
</dbReference>
<dbReference type="Gene3D" id="3.40.50.300">
    <property type="entry name" value="P-loop containing nucleotide triphosphate hydrolases"/>
    <property type="match status" value="1"/>
</dbReference>
<dbReference type="Pfam" id="PF24883">
    <property type="entry name" value="NPHP3_N"/>
    <property type="match status" value="1"/>
</dbReference>
<gene>
    <name evidence="3" type="ORF">EST38_g3350</name>
</gene>
<dbReference type="OrthoDB" id="3014077at2759"/>
<evidence type="ECO:0000313" key="3">
    <source>
        <dbReference type="EMBL" id="RXW22505.1"/>
    </source>
</evidence>
<dbReference type="SUPFAM" id="SSF52540">
    <property type="entry name" value="P-loop containing nucleoside triphosphate hydrolases"/>
    <property type="match status" value="1"/>
</dbReference>
<keyword evidence="4" id="KW-1185">Reference proteome</keyword>
<dbReference type="STRING" id="2316362.A0A4Q2DUC1"/>
<proteinExistence type="predicted"/>
<comment type="caution">
    <text evidence="3">The sequence shown here is derived from an EMBL/GenBank/DDBJ whole genome shotgun (WGS) entry which is preliminary data.</text>
</comment>
<name>A0A4Q2DUC1_9AGAR</name>
<organism evidence="3 4">
    <name type="scientific">Candolleomyces aberdarensis</name>
    <dbReference type="NCBI Taxonomy" id="2316362"/>
    <lineage>
        <taxon>Eukaryota</taxon>
        <taxon>Fungi</taxon>
        <taxon>Dikarya</taxon>
        <taxon>Basidiomycota</taxon>
        <taxon>Agaricomycotina</taxon>
        <taxon>Agaricomycetes</taxon>
        <taxon>Agaricomycetidae</taxon>
        <taxon>Agaricales</taxon>
        <taxon>Agaricineae</taxon>
        <taxon>Psathyrellaceae</taxon>
        <taxon>Candolleomyces</taxon>
    </lineage>
</organism>
<dbReference type="EMBL" id="SDEE01000069">
    <property type="protein sequence ID" value="RXW22505.1"/>
    <property type="molecule type" value="Genomic_DNA"/>
</dbReference>
<dbReference type="AlphaFoldDB" id="A0A4Q2DUC1"/>
<accession>A0A4Q2DUC1</accession>
<protein>
    <recommendedName>
        <fullName evidence="2">Nephrocystin 3-like N-terminal domain-containing protein</fullName>
    </recommendedName>
</protein>
<evidence type="ECO:0000313" key="4">
    <source>
        <dbReference type="Proteomes" id="UP000290288"/>
    </source>
</evidence>
<reference evidence="3 4" key="1">
    <citation type="submission" date="2019-01" db="EMBL/GenBank/DDBJ databases">
        <title>Draft genome sequence of Psathyrella aberdarensis IHI B618.</title>
        <authorList>
            <person name="Buettner E."/>
            <person name="Kellner H."/>
        </authorList>
    </citation>
    <scope>NUCLEOTIDE SEQUENCE [LARGE SCALE GENOMIC DNA]</scope>
    <source>
        <strain evidence="3 4">IHI B618</strain>
    </source>
</reference>
<sequence>MSSVSYFGNAKKFSIKNSSLNTFIANTNVNVLQYLEQRAASGAIFDSNERYPPPLCHPGTRKVALGRIGGWFGSRPAPGKGILWVHGPAGYGKSAIAQTVSENRDHLLEDNECSPVGATFFFWRGSPERNSPARFIITLAYQLAVSVPEILPFIEEAVNRDPVILKKALEIQLTRLIVEPFQRLDGLEEMPNRLVIIDGLDECINSDQEWLVPRQYAEERERVQIRILDLILTLNSKNFPLCFLILSRPEPWIRAHIESEPFKSVTETIDLYETEDHFADVEKYLRSELRRIAQSLDIHIGEKGEEWPGESRLLMLVDKTDGNMLYAATVSRHIDDPYGDPRRKLQDILRSPAEGRTLSSSPTTSLYELYKQIIRSCPHESHPMMAQVLADILASKYVFSPHTTTRSILNVMDRLYGRTPGVAMRAVRGLEAVLRPPDSTECGGFWLDLSENWEALESTLGGSWECPGRFFLESRDRKFFLHSSFPEFLESTDAADALGCAVDVDAANRRLVSKCLDCLSSIDLHGDIQDDHHIFAVVTWVQLWRVWTPSCEADLNATISKLLSIDVAGCIVQAVTLYGKHGSVVNDHYGFFHDDVPYLLCCSPLELQEHMASSVERALLHLLQPALLRPHCEDGYFDGLVETLRAYLSWLQKTILSQGYDESELREGAAKDRVFLRLITLAAEDLDLFKMLLAEIGESIQGLGFGR</sequence>
<evidence type="ECO:0000256" key="1">
    <source>
        <dbReference type="ARBA" id="ARBA00022737"/>
    </source>
</evidence>
<dbReference type="Proteomes" id="UP000290288">
    <property type="component" value="Unassembled WGS sequence"/>
</dbReference>
<feature type="domain" description="Nephrocystin 3-like N-terminal" evidence="2">
    <location>
        <begin position="80"/>
        <end position="227"/>
    </location>
</feature>
<dbReference type="PANTHER" id="PTHR10039">
    <property type="entry name" value="AMELOGENIN"/>
    <property type="match status" value="1"/>
</dbReference>
<evidence type="ECO:0000259" key="2">
    <source>
        <dbReference type="Pfam" id="PF24883"/>
    </source>
</evidence>